<dbReference type="Proteomes" id="UP000324897">
    <property type="component" value="Chromosome 3"/>
</dbReference>
<reference evidence="3 4" key="1">
    <citation type="journal article" date="2019" name="Sci. Rep.">
        <title>A high-quality genome of Eragrostis curvula grass provides insights into Poaceae evolution and supports new strategies to enhance forage quality.</title>
        <authorList>
            <person name="Carballo J."/>
            <person name="Santos B.A.C.M."/>
            <person name="Zappacosta D."/>
            <person name="Garbus I."/>
            <person name="Selva J.P."/>
            <person name="Gallo C.A."/>
            <person name="Diaz A."/>
            <person name="Albertini E."/>
            <person name="Caccamo M."/>
            <person name="Echenique V."/>
        </authorList>
    </citation>
    <scope>NUCLEOTIDE SEQUENCE [LARGE SCALE GENOMIC DNA]</scope>
    <source>
        <strain evidence="4">cv. Victoria</strain>
        <tissue evidence="3">Leaf</tissue>
    </source>
</reference>
<proteinExistence type="predicted"/>
<comment type="caution">
    <text evidence="3">The sequence shown here is derived from an EMBL/GenBank/DDBJ whole genome shotgun (WGS) entry which is preliminary data.</text>
</comment>
<dbReference type="OrthoDB" id="671439at2759"/>
<dbReference type="GO" id="GO:0016747">
    <property type="term" value="F:acyltransferase activity, transferring groups other than amino-acyl groups"/>
    <property type="evidence" value="ECO:0007669"/>
    <property type="project" value="UniProtKB-ARBA"/>
</dbReference>
<evidence type="ECO:0000256" key="1">
    <source>
        <dbReference type="ARBA" id="ARBA00022679"/>
    </source>
</evidence>
<dbReference type="EMBL" id="RWGY01000039">
    <property type="protein sequence ID" value="TVU12648.1"/>
    <property type="molecule type" value="Genomic_DNA"/>
</dbReference>
<dbReference type="AlphaFoldDB" id="A0A5J9TP47"/>
<evidence type="ECO:0000313" key="4">
    <source>
        <dbReference type="Proteomes" id="UP000324897"/>
    </source>
</evidence>
<keyword evidence="2" id="KW-0012">Acyltransferase</keyword>
<name>A0A5J9TP47_9POAL</name>
<organism evidence="3 4">
    <name type="scientific">Eragrostis curvula</name>
    <name type="common">weeping love grass</name>
    <dbReference type="NCBI Taxonomy" id="38414"/>
    <lineage>
        <taxon>Eukaryota</taxon>
        <taxon>Viridiplantae</taxon>
        <taxon>Streptophyta</taxon>
        <taxon>Embryophyta</taxon>
        <taxon>Tracheophyta</taxon>
        <taxon>Spermatophyta</taxon>
        <taxon>Magnoliopsida</taxon>
        <taxon>Liliopsida</taxon>
        <taxon>Poales</taxon>
        <taxon>Poaceae</taxon>
        <taxon>PACMAD clade</taxon>
        <taxon>Chloridoideae</taxon>
        <taxon>Eragrostideae</taxon>
        <taxon>Eragrostidinae</taxon>
        <taxon>Eragrostis</taxon>
    </lineage>
</organism>
<dbReference type="Gramene" id="TVU12648">
    <property type="protein sequence ID" value="TVU12648"/>
    <property type="gene ID" value="EJB05_46299"/>
</dbReference>
<evidence type="ECO:0000256" key="2">
    <source>
        <dbReference type="ARBA" id="ARBA00023315"/>
    </source>
</evidence>
<dbReference type="Gene3D" id="3.30.559.10">
    <property type="entry name" value="Chloramphenicol acetyltransferase-like domain"/>
    <property type="match status" value="2"/>
</dbReference>
<evidence type="ECO:0000313" key="3">
    <source>
        <dbReference type="EMBL" id="TVU12648.1"/>
    </source>
</evidence>
<feature type="non-terminal residue" evidence="3">
    <location>
        <position position="1"/>
    </location>
</feature>
<evidence type="ECO:0008006" key="5">
    <source>
        <dbReference type="Google" id="ProtNLM"/>
    </source>
</evidence>
<sequence>MSSRVRVLNATHVLPDQEQPAAYSPPPLSDDGVVKLSFMDALFVDRVMPMRRLFFYEGPGVPPFPYVVRSLRSSLAVVLAVFSPLAGKLSDRVRRRRRRGLLTDEVAREILRTVAPSLPVVKSPSPSSSLPADQRRRTFLLSADEIQSLKRRIVAQTEAMGGQLDTHPSTYVAVFSLMWMSIVRAKSMHPADDAYFLVAVDFRRRVGLPVDNRYFGNCVVPCVARAAAGDLCDDGAGLARAAAAILAAIRAQQQEEDDGDPVRGMERWVESWRAVPSRERLTVTASSNRFMAYETDFGWGAPSRVELMSLFARELVMLLGATDGGVQVTVTLCPEHMDGFESHLQRLSGRGDEA</sequence>
<dbReference type="Pfam" id="PF02458">
    <property type="entry name" value="Transferase"/>
    <property type="match status" value="1"/>
</dbReference>
<gene>
    <name evidence="3" type="ORF">EJB05_46299</name>
</gene>
<dbReference type="InterPro" id="IPR023213">
    <property type="entry name" value="CAT-like_dom_sf"/>
</dbReference>
<keyword evidence="4" id="KW-1185">Reference proteome</keyword>
<protein>
    <recommendedName>
        <fullName evidence="5">Anthocyanin 5-aromatic acyltransferase</fullName>
    </recommendedName>
</protein>
<keyword evidence="1" id="KW-0808">Transferase</keyword>
<accession>A0A5J9TP47</accession>
<dbReference type="PANTHER" id="PTHR31625">
    <property type="match status" value="1"/>
</dbReference>
<dbReference type="InterPro" id="IPR051504">
    <property type="entry name" value="Plant_metabolite_acyltrans"/>
</dbReference>